<accession>A0A9P5NUF6</accession>
<evidence type="ECO:0000313" key="1">
    <source>
        <dbReference type="EMBL" id="KAF8906792.1"/>
    </source>
</evidence>
<comment type="caution">
    <text evidence="1">The sequence shown here is derived from an EMBL/GenBank/DDBJ whole genome shotgun (WGS) entry which is preliminary data.</text>
</comment>
<gene>
    <name evidence="1" type="ORF">CPB84DRAFT_1844250</name>
</gene>
<dbReference type="Proteomes" id="UP000724874">
    <property type="component" value="Unassembled WGS sequence"/>
</dbReference>
<sequence length="197" mass="21893">MAQAIGNKQSSTSLSKVPPASAHLMGVWLNGCDEEQGLWLLHSRVPCFVIHLVNSNWDLARISRLPQVHSSFASLIFIVTLAPNMNAIDLQTSKDGERLRDVQDDFSIRPLGSMLTTTLADRMRSSSKGQGFEGDTYQDPRLLHLEPICDNEMNGKLLPPLIAAVSMGRKWSTWEDETGEDGETYIMKHGQKQDVEG</sequence>
<dbReference type="EMBL" id="JADNYJ010000017">
    <property type="protein sequence ID" value="KAF8906792.1"/>
    <property type="molecule type" value="Genomic_DNA"/>
</dbReference>
<dbReference type="AlphaFoldDB" id="A0A9P5NUF6"/>
<keyword evidence="2" id="KW-1185">Reference proteome</keyword>
<reference evidence="1" key="1">
    <citation type="submission" date="2020-11" db="EMBL/GenBank/DDBJ databases">
        <authorList>
            <consortium name="DOE Joint Genome Institute"/>
            <person name="Ahrendt S."/>
            <person name="Riley R."/>
            <person name="Andreopoulos W."/>
            <person name="LaButti K."/>
            <person name="Pangilinan J."/>
            <person name="Ruiz-duenas F.J."/>
            <person name="Barrasa J.M."/>
            <person name="Sanchez-Garcia M."/>
            <person name="Camarero S."/>
            <person name="Miyauchi S."/>
            <person name="Serrano A."/>
            <person name="Linde D."/>
            <person name="Babiker R."/>
            <person name="Drula E."/>
            <person name="Ayuso-Fernandez I."/>
            <person name="Pacheco R."/>
            <person name="Padilla G."/>
            <person name="Ferreira P."/>
            <person name="Barriuso J."/>
            <person name="Kellner H."/>
            <person name="Castanera R."/>
            <person name="Alfaro M."/>
            <person name="Ramirez L."/>
            <person name="Pisabarro A.G."/>
            <person name="Kuo A."/>
            <person name="Tritt A."/>
            <person name="Lipzen A."/>
            <person name="He G."/>
            <person name="Yan M."/>
            <person name="Ng V."/>
            <person name="Cullen D."/>
            <person name="Martin F."/>
            <person name="Rosso M.-N."/>
            <person name="Henrissat B."/>
            <person name="Hibbett D."/>
            <person name="Martinez A.T."/>
            <person name="Grigoriev I.V."/>
        </authorList>
    </citation>
    <scope>NUCLEOTIDE SEQUENCE</scope>
    <source>
        <strain evidence="1">AH 44721</strain>
    </source>
</reference>
<proteinExistence type="predicted"/>
<protein>
    <submittedName>
        <fullName evidence="1">Uncharacterized protein</fullName>
    </submittedName>
</protein>
<evidence type="ECO:0000313" key="2">
    <source>
        <dbReference type="Proteomes" id="UP000724874"/>
    </source>
</evidence>
<dbReference type="OrthoDB" id="3066419at2759"/>
<name>A0A9P5NUF6_GYMJU</name>
<organism evidence="1 2">
    <name type="scientific">Gymnopilus junonius</name>
    <name type="common">Spectacular rustgill mushroom</name>
    <name type="synonym">Gymnopilus spectabilis subsp. junonius</name>
    <dbReference type="NCBI Taxonomy" id="109634"/>
    <lineage>
        <taxon>Eukaryota</taxon>
        <taxon>Fungi</taxon>
        <taxon>Dikarya</taxon>
        <taxon>Basidiomycota</taxon>
        <taxon>Agaricomycotina</taxon>
        <taxon>Agaricomycetes</taxon>
        <taxon>Agaricomycetidae</taxon>
        <taxon>Agaricales</taxon>
        <taxon>Agaricineae</taxon>
        <taxon>Hymenogastraceae</taxon>
        <taxon>Gymnopilus</taxon>
    </lineage>
</organism>